<feature type="transmembrane region" description="Helical" evidence="1">
    <location>
        <begin position="30"/>
        <end position="48"/>
    </location>
</feature>
<feature type="transmembrane region" description="Helical" evidence="1">
    <location>
        <begin position="7"/>
        <end position="24"/>
    </location>
</feature>
<keyword evidence="1" id="KW-0812">Transmembrane</keyword>
<evidence type="ECO:0000256" key="1">
    <source>
        <dbReference type="SAM" id="Phobius"/>
    </source>
</evidence>
<name>A0ABW5JL80_9BACT</name>
<keyword evidence="3" id="KW-1185">Reference proteome</keyword>
<gene>
    <name evidence="2" type="ORF">ACFSVN_08490</name>
</gene>
<organism evidence="2 3">
    <name type="scientific">Gracilimonas halophila</name>
    <dbReference type="NCBI Taxonomy" id="1834464"/>
    <lineage>
        <taxon>Bacteria</taxon>
        <taxon>Pseudomonadati</taxon>
        <taxon>Balneolota</taxon>
        <taxon>Balneolia</taxon>
        <taxon>Balneolales</taxon>
        <taxon>Balneolaceae</taxon>
        <taxon>Gracilimonas</taxon>
    </lineage>
</organism>
<evidence type="ECO:0000313" key="3">
    <source>
        <dbReference type="Proteomes" id="UP001597460"/>
    </source>
</evidence>
<reference evidence="3" key="1">
    <citation type="journal article" date="2019" name="Int. J. Syst. Evol. Microbiol.">
        <title>The Global Catalogue of Microorganisms (GCM) 10K type strain sequencing project: providing services to taxonomists for standard genome sequencing and annotation.</title>
        <authorList>
            <consortium name="The Broad Institute Genomics Platform"/>
            <consortium name="The Broad Institute Genome Sequencing Center for Infectious Disease"/>
            <person name="Wu L."/>
            <person name="Ma J."/>
        </authorList>
    </citation>
    <scope>NUCLEOTIDE SEQUENCE [LARGE SCALE GENOMIC DNA]</scope>
    <source>
        <strain evidence="3">KCTC 52042</strain>
    </source>
</reference>
<dbReference type="EMBL" id="JBHULI010000024">
    <property type="protein sequence ID" value="MFD2532480.1"/>
    <property type="molecule type" value="Genomic_DNA"/>
</dbReference>
<keyword evidence="1" id="KW-0472">Membrane</keyword>
<sequence length="57" mass="6343">MKKSDLFILGSALLSMFLSIYLWFAVDKEAGLFVGLWVPSLLGFGVYIKNMYGGYNG</sequence>
<accession>A0ABW5JL80</accession>
<evidence type="ECO:0000313" key="2">
    <source>
        <dbReference type="EMBL" id="MFD2532480.1"/>
    </source>
</evidence>
<proteinExistence type="predicted"/>
<dbReference type="Proteomes" id="UP001597460">
    <property type="component" value="Unassembled WGS sequence"/>
</dbReference>
<dbReference type="RefSeq" id="WP_390300972.1">
    <property type="nucleotide sequence ID" value="NZ_JBHULI010000024.1"/>
</dbReference>
<protein>
    <submittedName>
        <fullName evidence="2">Uncharacterized protein</fullName>
    </submittedName>
</protein>
<comment type="caution">
    <text evidence="2">The sequence shown here is derived from an EMBL/GenBank/DDBJ whole genome shotgun (WGS) entry which is preliminary data.</text>
</comment>
<keyword evidence="1" id="KW-1133">Transmembrane helix</keyword>